<protein>
    <recommendedName>
        <fullName evidence="2">F-box domain-containing protein</fullName>
    </recommendedName>
</protein>
<dbReference type="PANTHER" id="PTHR32133:SF307">
    <property type="entry name" value="OS08G0299600 PROTEIN"/>
    <property type="match status" value="1"/>
</dbReference>
<dbReference type="SUPFAM" id="SSF81383">
    <property type="entry name" value="F-box domain"/>
    <property type="match status" value="1"/>
</dbReference>
<name>A0A5J9VZ09_9POAL</name>
<reference evidence="3 4" key="1">
    <citation type="journal article" date="2019" name="Sci. Rep.">
        <title>A high-quality genome of Eragrostis curvula grass provides insights into Poaceae evolution and supports new strategies to enhance forage quality.</title>
        <authorList>
            <person name="Carballo J."/>
            <person name="Santos B.A.C.M."/>
            <person name="Zappacosta D."/>
            <person name="Garbus I."/>
            <person name="Selva J.P."/>
            <person name="Gallo C.A."/>
            <person name="Diaz A."/>
            <person name="Albertini E."/>
            <person name="Caccamo M."/>
            <person name="Echenique V."/>
        </authorList>
    </citation>
    <scope>NUCLEOTIDE SEQUENCE [LARGE SCALE GENOMIC DNA]</scope>
    <source>
        <strain evidence="4">cv. Victoria</strain>
        <tissue evidence="3">Leaf</tissue>
    </source>
</reference>
<feature type="domain" description="F-box" evidence="2">
    <location>
        <begin position="77"/>
        <end position="117"/>
    </location>
</feature>
<dbReference type="PANTHER" id="PTHR32133">
    <property type="entry name" value="OS07G0120400 PROTEIN"/>
    <property type="match status" value="1"/>
</dbReference>
<evidence type="ECO:0000259" key="2">
    <source>
        <dbReference type="Pfam" id="PF00646"/>
    </source>
</evidence>
<dbReference type="AlphaFoldDB" id="A0A5J9VZ09"/>
<sequence>MRKRPGNWEATARPSRPTLLSAPLFFPSPEPQIHHPRPQSRRPTLVPQIHDQTLAAATRPRSGAADHGRAMALQPELIDDAIAEVLLRLPPDEPKHLFRASLVCKTWLRIITDPVFPRRYRAFHGAPPLLGLLHRFGNSSYGDPEPCFTPVTAVPAFPSPDFDGLEADALDCRHGRVLIHMVGDRDEDPDLLVWDPVTGDRHCIPMPDMDCMESSVTVFCAATGCHHLDCHGGPFGVAFLLEGFNDADGGVESSPGLWAMVYSSETCAWSEPIRASDVSIDRKLGRPTLIGDEIYFALVTTTVDNVVTIVKYDWRKNCLSPCNPQPPESYKRWISLMVMEDSSLGLAGIEDSRLHMWKRNVIAEGAAEWVQCRVIELETMVPMAGNGNWAHVVGFAEDVGIIFVKTSAGLFMIKLKSGHVRKVGEPGDYFTALPYMSFCTPGSKAMIL</sequence>
<dbReference type="OrthoDB" id="618709at2759"/>
<feature type="non-terminal residue" evidence="3">
    <location>
        <position position="1"/>
    </location>
</feature>
<dbReference type="Proteomes" id="UP000324897">
    <property type="component" value="Chromosome 4"/>
</dbReference>
<keyword evidence="4" id="KW-1185">Reference proteome</keyword>
<gene>
    <name evidence="3" type="ORF">EJB05_14316</name>
</gene>
<proteinExistence type="predicted"/>
<dbReference type="InterPro" id="IPR001810">
    <property type="entry name" value="F-box_dom"/>
</dbReference>
<dbReference type="Gramene" id="TVU40836">
    <property type="protein sequence ID" value="TVU40836"/>
    <property type="gene ID" value="EJB05_14316"/>
</dbReference>
<evidence type="ECO:0000256" key="1">
    <source>
        <dbReference type="SAM" id="MobiDB-lite"/>
    </source>
</evidence>
<evidence type="ECO:0000313" key="3">
    <source>
        <dbReference type="EMBL" id="TVU40836.1"/>
    </source>
</evidence>
<evidence type="ECO:0000313" key="4">
    <source>
        <dbReference type="Proteomes" id="UP000324897"/>
    </source>
</evidence>
<comment type="caution">
    <text evidence="3">The sequence shown here is derived from an EMBL/GenBank/DDBJ whole genome shotgun (WGS) entry which is preliminary data.</text>
</comment>
<dbReference type="EMBL" id="RWGY01000007">
    <property type="protein sequence ID" value="TVU40836.1"/>
    <property type="molecule type" value="Genomic_DNA"/>
</dbReference>
<organism evidence="3 4">
    <name type="scientific">Eragrostis curvula</name>
    <name type="common">weeping love grass</name>
    <dbReference type="NCBI Taxonomy" id="38414"/>
    <lineage>
        <taxon>Eukaryota</taxon>
        <taxon>Viridiplantae</taxon>
        <taxon>Streptophyta</taxon>
        <taxon>Embryophyta</taxon>
        <taxon>Tracheophyta</taxon>
        <taxon>Spermatophyta</taxon>
        <taxon>Magnoliopsida</taxon>
        <taxon>Liliopsida</taxon>
        <taxon>Poales</taxon>
        <taxon>Poaceae</taxon>
        <taxon>PACMAD clade</taxon>
        <taxon>Chloridoideae</taxon>
        <taxon>Eragrostideae</taxon>
        <taxon>Eragrostidinae</taxon>
        <taxon>Eragrostis</taxon>
    </lineage>
</organism>
<dbReference type="Pfam" id="PF00646">
    <property type="entry name" value="F-box"/>
    <property type="match status" value="1"/>
</dbReference>
<accession>A0A5J9VZ09</accession>
<dbReference type="InterPro" id="IPR036047">
    <property type="entry name" value="F-box-like_dom_sf"/>
</dbReference>
<feature type="region of interest" description="Disordered" evidence="1">
    <location>
        <begin position="19"/>
        <end position="44"/>
    </location>
</feature>